<name>A0ABX2Q601_9BACT</name>
<protein>
    <recommendedName>
        <fullName evidence="3">DUF3830 family protein</fullName>
    </recommendedName>
</protein>
<proteinExistence type="predicted"/>
<keyword evidence="2" id="KW-1185">Reference proteome</keyword>
<comment type="caution">
    <text evidence="1">The sequence shown here is derived from an EMBL/GenBank/DDBJ whole genome shotgun (WGS) entry which is preliminary data.</text>
</comment>
<reference evidence="1 2" key="1">
    <citation type="submission" date="2020-05" db="EMBL/GenBank/DDBJ databases">
        <title>Hymenobacter terrestris sp. nov. and Hymenobacter lapidiphilus sp. nov., isolated from regoliths in Antarctica.</title>
        <authorList>
            <person name="Sedlacek I."/>
            <person name="Pantucek R."/>
            <person name="Zeman M."/>
            <person name="Holochova P."/>
            <person name="Kralova S."/>
            <person name="Stankova E."/>
            <person name="Sedo O."/>
            <person name="Micenkova L."/>
            <person name="Svec P."/>
            <person name="Gupta V."/>
            <person name="Sood U."/>
            <person name="Korpole U.S."/>
            <person name="Lal R."/>
        </authorList>
    </citation>
    <scope>NUCLEOTIDE SEQUENCE [LARGE SCALE GENOMIC DNA]</scope>
    <source>
        <strain evidence="1 2">P5252</strain>
    </source>
</reference>
<organism evidence="1 2">
    <name type="scientific">Hymenobacter terrestris</name>
    <dbReference type="NCBI Taxonomy" id="2748310"/>
    <lineage>
        <taxon>Bacteria</taxon>
        <taxon>Pseudomonadati</taxon>
        <taxon>Bacteroidota</taxon>
        <taxon>Cytophagia</taxon>
        <taxon>Cytophagales</taxon>
        <taxon>Hymenobacteraceae</taxon>
        <taxon>Hymenobacter</taxon>
    </lineage>
</organism>
<evidence type="ECO:0008006" key="3">
    <source>
        <dbReference type="Google" id="ProtNLM"/>
    </source>
</evidence>
<gene>
    <name evidence="1" type="ORF">HW556_16090</name>
</gene>
<sequence length="248" mass="27453">MSAAKKLPATFEDCRVVTTEEALAYLTQQGVRLDEAEGVTIPSKFAQGYALDTGEVVVVENGWRADSPALIFATGTGFAACCRTDHFPLPPASVTWPEAHARDVRRFLTQPAVYADPLQNVLGVEAPFRTLAACEAAFARVRPYIRRTSVPWKTREPVAYAFGLAAAQFCVAHWSLSCTMRKWYDLYNPYYRPYLKFAPAGRHAGVSDVFSTVIHLCKPTFKPDFPTFMYWLTGISPVEQAAGMPTGE</sequence>
<evidence type="ECO:0000313" key="2">
    <source>
        <dbReference type="Proteomes" id="UP000626554"/>
    </source>
</evidence>
<dbReference type="Proteomes" id="UP000626554">
    <property type="component" value="Unassembled WGS sequence"/>
</dbReference>
<dbReference type="RefSeq" id="WP_176901139.1">
    <property type="nucleotide sequence ID" value="NZ_JABKAV010000073.1"/>
</dbReference>
<dbReference type="EMBL" id="JABKAV010000073">
    <property type="protein sequence ID" value="NVO86408.1"/>
    <property type="molecule type" value="Genomic_DNA"/>
</dbReference>
<accession>A0ABX2Q601</accession>
<evidence type="ECO:0000313" key="1">
    <source>
        <dbReference type="EMBL" id="NVO86408.1"/>
    </source>
</evidence>